<keyword evidence="3" id="KW-1185">Reference proteome</keyword>
<sequence length="309" mass="33437">MKLVLAAYRSAKPKFEVRGWKALAAKRGMSEATAKQRFGNLKNKYLDEKAEAAQGAPATTASTTAASAATGSSVSGPSAGASTVNAPSVSAPVVTATTDSVTLPARRNAPRAAKSGTKRTNSNHDEDDQGDENDMPPPPPKRPRRSTRSTAKDKTSSATMIAAEDNEGGEDDKNPVPVHHRFADPKPYVSPSRGRSTASTAHAQPNPAAAPTRSEMKARHELYETNRLKWGFPRGGPVPLDDAGTLWISPGEGLEQARENARKNTRDLWEVFDKLPKESQDKLIRERKQEEEAKAKSEDESKEDDKKQE</sequence>
<organism evidence="2 3">
    <name type="scientific">Apiospora marii</name>
    <dbReference type="NCBI Taxonomy" id="335849"/>
    <lineage>
        <taxon>Eukaryota</taxon>
        <taxon>Fungi</taxon>
        <taxon>Dikarya</taxon>
        <taxon>Ascomycota</taxon>
        <taxon>Pezizomycotina</taxon>
        <taxon>Sordariomycetes</taxon>
        <taxon>Xylariomycetidae</taxon>
        <taxon>Amphisphaeriales</taxon>
        <taxon>Apiosporaceae</taxon>
        <taxon>Apiospora</taxon>
    </lineage>
</organism>
<name>A0ABR1RCS6_9PEZI</name>
<evidence type="ECO:0000313" key="2">
    <source>
        <dbReference type="EMBL" id="KAK8008270.1"/>
    </source>
</evidence>
<accession>A0ABR1RCS6</accession>
<dbReference type="EMBL" id="JAQQWI010000016">
    <property type="protein sequence ID" value="KAK8008270.1"/>
    <property type="molecule type" value="Genomic_DNA"/>
</dbReference>
<feature type="compositionally biased region" description="Polar residues" evidence="1">
    <location>
        <begin position="193"/>
        <end position="203"/>
    </location>
</feature>
<protein>
    <recommendedName>
        <fullName evidence="4">HMG box domain-containing protein</fullName>
    </recommendedName>
</protein>
<proteinExistence type="predicted"/>
<evidence type="ECO:0000256" key="1">
    <source>
        <dbReference type="SAM" id="MobiDB-lite"/>
    </source>
</evidence>
<feature type="compositionally biased region" description="Acidic residues" evidence="1">
    <location>
        <begin position="125"/>
        <end position="134"/>
    </location>
</feature>
<evidence type="ECO:0000313" key="3">
    <source>
        <dbReference type="Proteomes" id="UP001396898"/>
    </source>
</evidence>
<reference evidence="2 3" key="1">
    <citation type="submission" date="2023-01" db="EMBL/GenBank/DDBJ databases">
        <title>Analysis of 21 Apiospora genomes using comparative genomics revels a genus with tremendous synthesis potential of carbohydrate active enzymes and secondary metabolites.</title>
        <authorList>
            <person name="Sorensen T."/>
        </authorList>
    </citation>
    <scope>NUCLEOTIDE SEQUENCE [LARGE SCALE GENOMIC DNA]</scope>
    <source>
        <strain evidence="2 3">CBS 20057</strain>
    </source>
</reference>
<feature type="region of interest" description="Disordered" evidence="1">
    <location>
        <begin position="272"/>
        <end position="309"/>
    </location>
</feature>
<feature type="region of interest" description="Disordered" evidence="1">
    <location>
        <begin position="50"/>
        <end position="215"/>
    </location>
</feature>
<gene>
    <name evidence="2" type="ORF">PG991_010821</name>
</gene>
<dbReference type="Proteomes" id="UP001396898">
    <property type="component" value="Unassembled WGS sequence"/>
</dbReference>
<feature type="compositionally biased region" description="Low complexity" evidence="1">
    <location>
        <begin position="52"/>
        <end position="84"/>
    </location>
</feature>
<comment type="caution">
    <text evidence="2">The sequence shown here is derived from an EMBL/GenBank/DDBJ whole genome shotgun (WGS) entry which is preliminary data.</text>
</comment>
<evidence type="ECO:0008006" key="4">
    <source>
        <dbReference type="Google" id="ProtNLM"/>
    </source>
</evidence>